<evidence type="ECO:0008006" key="5">
    <source>
        <dbReference type="Google" id="ProtNLM"/>
    </source>
</evidence>
<feature type="region of interest" description="Disordered" evidence="1">
    <location>
        <begin position="42"/>
        <end position="62"/>
    </location>
</feature>
<gene>
    <name evidence="3" type="ORF">SAMN06265380_102297</name>
</gene>
<dbReference type="RefSeq" id="WP_142635729.1">
    <property type="nucleotide sequence ID" value="NZ_FXTE01000002.1"/>
</dbReference>
<dbReference type="AlphaFoldDB" id="A0A521CB21"/>
<keyword evidence="4" id="KW-1185">Reference proteome</keyword>
<evidence type="ECO:0000313" key="3">
    <source>
        <dbReference type="EMBL" id="SMO56647.1"/>
    </source>
</evidence>
<reference evidence="3 4" key="1">
    <citation type="submission" date="2017-05" db="EMBL/GenBank/DDBJ databases">
        <authorList>
            <person name="Varghese N."/>
            <person name="Submissions S."/>
        </authorList>
    </citation>
    <scope>NUCLEOTIDE SEQUENCE [LARGE SCALE GENOMIC DNA]</scope>
    <source>
        <strain evidence="3 4">DSM 28009</strain>
    </source>
</reference>
<dbReference type="Proteomes" id="UP000319555">
    <property type="component" value="Unassembled WGS sequence"/>
</dbReference>
<organism evidence="3 4">
    <name type="scientific">Ruegeria faecimaris</name>
    <dbReference type="NCBI Taxonomy" id="686389"/>
    <lineage>
        <taxon>Bacteria</taxon>
        <taxon>Pseudomonadati</taxon>
        <taxon>Pseudomonadota</taxon>
        <taxon>Alphaproteobacteria</taxon>
        <taxon>Rhodobacterales</taxon>
        <taxon>Roseobacteraceae</taxon>
        <taxon>Ruegeria</taxon>
    </lineage>
</organism>
<sequence>MLNGIRKVFLKLRKDERGATLVEYGIALFVAIVVGGTILTNLAGTTSSNFSDANSSAKRTTP</sequence>
<keyword evidence="2" id="KW-0472">Membrane</keyword>
<evidence type="ECO:0000256" key="1">
    <source>
        <dbReference type="SAM" id="MobiDB-lite"/>
    </source>
</evidence>
<feature type="transmembrane region" description="Helical" evidence="2">
    <location>
        <begin position="21"/>
        <end position="43"/>
    </location>
</feature>
<keyword evidence="2" id="KW-1133">Transmembrane helix</keyword>
<accession>A0A521CB21</accession>
<protein>
    <recommendedName>
        <fullName evidence="5">Pilus assembly protein Flp/PilA</fullName>
    </recommendedName>
</protein>
<keyword evidence="2" id="KW-0812">Transmembrane</keyword>
<dbReference type="OrthoDB" id="7711263at2"/>
<evidence type="ECO:0000313" key="4">
    <source>
        <dbReference type="Proteomes" id="UP000319555"/>
    </source>
</evidence>
<dbReference type="EMBL" id="FXTE01000002">
    <property type="protein sequence ID" value="SMO56647.1"/>
    <property type="molecule type" value="Genomic_DNA"/>
</dbReference>
<evidence type="ECO:0000256" key="2">
    <source>
        <dbReference type="SAM" id="Phobius"/>
    </source>
</evidence>
<proteinExistence type="predicted"/>
<name>A0A521CB21_9RHOB</name>